<dbReference type="EMBL" id="FZOQ01000007">
    <property type="protein sequence ID" value="SNS49945.1"/>
    <property type="molecule type" value="Genomic_DNA"/>
</dbReference>
<accession>A0A239EZC3</accession>
<keyword evidence="2" id="KW-1185">Reference proteome</keyword>
<dbReference type="AlphaFoldDB" id="A0A239EZC3"/>
<proteinExistence type="predicted"/>
<dbReference type="RefSeq" id="WP_089319030.1">
    <property type="nucleotide sequence ID" value="NZ_FZOQ01000007.1"/>
</dbReference>
<dbReference type="Proteomes" id="UP000198432">
    <property type="component" value="Unassembled WGS sequence"/>
</dbReference>
<sequence length="382" mass="44139">MATSKTTTGIFYRIIYCASFVLLVHLPLRVQAQESSTSDSVFASHSLSAEKKAGDVVSLFTKDEVLHFKLVTNYQELLKDRGEERAYHEATLSYTDPRGGIISTALKVRVRGNRRRDPTVCDFPPLLLNFPRKKMQHTLFEGVNKLKLVTHCVGEDYVLREYLVYRLYNVTTENSFRVRLCRVDYEDLVGKRKTETRYAFLIEDDEDMALRNKGRLVSEDIKLRMDWTDSLAMARVALFQYMIGNTDWSLPYWHNIKLLSRDSLTAPIPVPYDFDYAGIVTAPYAVPPPELGITSVRQRLFRGYHFSDRTYAAAVSAFNKHKPAIYGVYQNFSLIDKSYLKRTLKYLDDFYETINDPKDFNNKIVRVGQQNQRKVVTVKGLK</sequence>
<evidence type="ECO:0000313" key="2">
    <source>
        <dbReference type="Proteomes" id="UP000198432"/>
    </source>
</evidence>
<name>A0A239EZC3_9BACT</name>
<organism evidence="1 2">
    <name type="scientific">Pontibacter ummariensis</name>
    <dbReference type="NCBI Taxonomy" id="1610492"/>
    <lineage>
        <taxon>Bacteria</taxon>
        <taxon>Pseudomonadati</taxon>
        <taxon>Bacteroidota</taxon>
        <taxon>Cytophagia</taxon>
        <taxon>Cytophagales</taxon>
        <taxon>Hymenobacteraceae</taxon>
        <taxon>Pontibacter</taxon>
    </lineage>
</organism>
<gene>
    <name evidence="1" type="ORF">SAMN06296052_107145</name>
</gene>
<dbReference type="OrthoDB" id="662693at2"/>
<evidence type="ECO:0000313" key="1">
    <source>
        <dbReference type="EMBL" id="SNS49945.1"/>
    </source>
</evidence>
<reference evidence="2" key="1">
    <citation type="submission" date="2017-06" db="EMBL/GenBank/DDBJ databases">
        <authorList>
            <person name="Varghese N."/>
            <person name="Submissions S."/>
        </authorList>
    </citation>
    <scope>NUCLEOTIDE SEQUENCE [LARGE SCALE GENOMIC DNA]</scope>
    <source>
        <strain evidence="2">NKM1</strain>
    </source>
</reference>
<protein>
    <submittedName>
        <fullName evidence="1">Uncharacterized protein</fullName>
    </submittedName>
</protein>